<reference evidence="3" key="1">
    <citation type="journal article" date="2019" name="Int. J. Syst. Evol. Microbiol.">
        <title>The Global Catalogue of Microorganisms (GCM) 10K type strain sequencing project: providing services to taxonomists for standard genome sequencing and annotation.</title>
        <authorList>
            <consortium name="The Broad Institute Genomics Platform"/>
            <consortium name="The Broad Institute Genome Sequencing Center for Infectious Disease"/>
            <person name="Wu L."/>
            <person name="Ma J."/>
        </authorList>
    </citation>
    <scope>NUCLEOTIDE SEQUENCE [LARGE SCALE GENOMIC DNA]</scope>
    <source>
        <strain evidence="3">CGMCC 1.16306</strain>
    </source>
</reference>
<evidence type="ECO:0000259" key="1">
    <source>
        <dbReference type="Pfam" id="PF00462"/>
    </source>
</evidence>
<dbReference type="Proteomes" id="UP001596415">
    <property type="component" value="Unassembled WGS sequence"/>
</dbReference>
<sequence length="206" mass="23919">MTLRLFLFGFFLLTYGNFFGQGLEVLITEEKNGKRVELFAENKTNDTLNVFFLIKAEGYRRSAAKPVLKDLPPNSKVPMTTLIELDGEESQYTYDLIINKERKDISIQFTPETRDIRSIVQDRLVLFVAPGCDKCTALSEALTEKRITHKAFDIHKDPTMYRQFMSFIERMLTSETKIKFPVIWNNNYAIFGYDDLETVVKELESD</sequence>
<name>A0ABW2MTY4_9FLAO</name>
<dbReference type="InterPro" id="IPR036249">
    <property type="entry name" value="Thioredoxin-like_sf"/>
</dbReference>
<keyword evidence="3" id="KW-1185">Reference proteome</keyword>
<evidence type="ECO:0000313" key="3">
    <source>
        <dbReference type="Proteomes" id="UP001596415"/>
    </source>
</evidence>
<dbReference type="InterPro" id="IPR002109">
    <property type="entry name" value="Glutaredoxin"/>
</dbReference>
<protein>
    <submittedName>
        <fullName evidence="2">Glutaredoxin domain-containing protein</fullName>
    </submittedName>
</protein>
<evidence type="ECO:0000313" key="2">
    <source>
        <dbReference type="EMBL" id="MFC7358158.1"/>
    </source>
</evidence>
<organism evidence="2 3">
    <name type="scientific">Jejudonia soesokkakensis</name>
    <dbReference type="NCBI Taxonomy" id="1323432"/>
    <lineage>
        <taxon>Bacteria</taxon>
        <taxon>Pseudomonadati</taxon>
        <taxon>Bacteroidota</taxon>
        <taxon>Flavobacteriia</taxon>
        <taxon>Flavobacteriales</taxon>
        <taxon>Flavobacteriaceae</taxon>
        <taxon>Jejudonia</taxon>
    </lineage>
</organism>
<gene>
    <name evidence="2" type="ORF">ACFQO1_10690</name>
</gene>
<dbReference type="Gene3D" id="3.40.30.10">
    <property type="entry name" value="Glutaredoxin"/>
    <property type="match status" value="1"/>
</dbReference>
<dbReference type="SUPFAM" id="SSF52833">
    <property type="entry name" value="Thioredoxin-like"/>
    <property type="match status" value="1"/>
</dbReference>
<accession>A0ABW2MTY4</accession>
<dbReference type="Pfam" id="PF00462">
    <property type="entry name" value="Glutaredoxin"/>
    <property type="match status" value="1"/>
</dbReference>
<dbReference type="RefSeq" id="WP_380218052.1">
    <property type="nucleotide sequence ID" value="NZ_JBHTBN010000005.1"/>
</dbReference>
<comment type="caution">
    <text evidence="2">The sequence shown here is derived from an EMBL/GenBank/DDBJ whole genome shotgun (WGS) entry which is preliminary data.</text>
</comment>
<proteinExistence type="predicted"/>
<dbReference type="PROSITE" id="PS51354">
    <property type="entry name" value="GLUTAREDOXIN_2"/>
    <property type="match status" value="1"/>
</dbReference>
<dbReference type="EMBL" id="JBHTBN010000005">
    <property type="protein sequence ID" value="MFC7358158.1"/>
    <property type="molecule type" value="Genomic_DNA"/>
</dbReference>
<feature type="domain" description="Glutaredoxin" evidence="1">
    <location>
        <begin position="125"/>
        <end position="184"/>
    </location>
</feature>